<keyword evidence="2 5" id="KW-0812">Transmembrane</keyword>
<keyword evidence="8" id="KW-1185">Reference proteome</keyword>
<dbReference type="OrthoDB" id="5243524at2"/>
<evidence type="ECO:0000256" key="3">
    <source>
        <dbReference type="ARBA" id="ARBA00022989"/>
    </source>
</evidence>
<dbReference type="InterPro" id="IPR051533">
    <property type="entry name" value="WaaL-like"/>
</dbReference>
<feature type="transmembrane region" description="Helical" evidence="5">
    <location>
        <begin position="358"/>
        <end position="379"/>
    </location>
</feature>
<comment type="subcellular location">
    <subcellularLocation>
        <location evidence="1">Membrane</location>
        <topology evidence="1">Multi-pass membrane protein</topology>
    </subcellularLocation>
</comment>
<evidence type="ECO:0000256" key="5">
    <source>
        <dbReference type="SAM" id="Phobius"/>
    </source>
</evidence>
<accession>A0A5A7SGM6</accession>
<dbReference type="Proteomes" id="UP000322244">
    <property type="component" value="Unassembled WGS sequence"/>
</dbReference>
<dbReference type="PANTHER" id="PTHR37422:SF13">
    <property type="entry name" value="LIPOPOLYSACCHARIDE BIOSYNTHESIS PROTEIN PA4999-RELATED"/>
    <property type="match status" value="1"/>
</dbReference>
<dbReference type="GO" id="GO:0016020">
    <property type="term" value="C:membrane"/>
    <property type="evidence" value="ECO:0007669"/>
    <property type="project" value="UniProtKB-SubCell"/>
</dbReference>
<name>A0A5A7SGM6_9NOCA</name>
<evidence type="ECO:0000256" key="1">
    <source>
        <dbReference type="ARBA" id="ARBA00004141"/>
    </source>
</evidence>
<feature type="transmembrane region" description="Helical" evidence="5">
    <location>
        <begin position="117"/>
        <end position="134"/>
    </location>
</feature>
<keyword evidence="4 5" id="KW-0472">Membrane</keyword>
<dbReference type="InterPro" id="IPR007016">
    <property type="entry name" value="O-antigen_ligase-rel_domated"/>
</dbReference>
<feature type="transmembrane region" description="Helical" evidence="5">
    <location>
        <begin position="204"/>
        <end position="225"/>
    </location>
</feature>
<keyword evidence="3 5" id="KW-1133">Transmembrane helix</keyword>
<dbReference type="AlphaFoldDB" id="A0A5A7SGM6"/>
<feature type="transmembrane region" description="Helical" evidence="5">
    <location>
        <begin position="54"/>
        <end position="72"/>
    </location>
</feature>
<gene>
    <name evidence="7" type="ORF">FOY51_04505</name>
</gene>
<evidence type="ECO:0000259" key="6">
    <source>
        <dbReference type="Pfam" id="PF04932"/>
    </source>
</evidence>
<feature type="transmembrane region" description="Helical" evidence="5">
    <location>
        <begin position="231"/>
        <end position="261"/>
    </location>
</feature>
<reference evidence="7 8" key="1">
    <citation type="submission" date="2019-07" db="EMBL/GenBank/DDBJ databases">
        <title>Rhodococcus cavernicolus sp. nov., isolated from a cave.</title>
        <authorList>
            <person name="Lee S.D."/>
        </authorList>
    </citation>
    <scope>NUCLEOTIDE SEQUENCE [LARGE SCALE GENOMIC DNA]</scope>
    <source>
        <strain evidence="7 8">C1-24</strain>
    </source>
</reference>
<comment type="caution">
    <text evidence="7">The sequence shown here is derived from an EMBL/GenBank/DDBJ whole genome shotgun (WGS) entry which is preliminary data.</text>
</comment>
<evidence type="ECO:0000313" key="7">
    <source>
        <dbReference type="EMBL" id="KAA0023857.1"/>
    </source>
</evidence>
<feature type="domain" description="O-antigen ligase-related" evidence="6">
    <location>
        <begin position="237"/>
        <end position="365"/>
    </location>
</feature>
<evidence type="ECO:0000256" key="2">
    <source>
        <dbReference type="ARBA" id="ARBA00022692"/>
    </source>
</evidence>
<feature type="transmembrane region" description="Helical" evidence="5">
    <location>
        <begin position="18"/>
        <end position="39"/>
    </location>
</feature>
<sequence>MANQLDSETDKRGDRKGWIAAIGVGTLTLIAYEVLLLGFQQKFTVPFSHGMSPARLLVSTCVVLWVMTRIVGQRSGASTKFFSIVLALFALGSVMSYATSMWGGLIPIARIASDEYLLAQMLALLIFFFIGAVIRTQKSIEWAVKGLVIGGSISAFFAVLEFATGVDFAEKLTLPGLKAASPDLVDDLVREGVRRAQGSAGHPLELGAVMTTLIPLAIGITFVAFESGRKWRLWACTVALLSAGAIVSVSRSSIIALGVALLIMAWRWPVKRVLIATGTAVALTAIAFISNAKLLNAFAGIFGSSANDPSIASRARGQQYVAEHYGNHPWFGQGIGTYPILNQPYLDNEYLGRLMETGIFGVATLILLLVTALGYALVAARNHDIAEMESTSVARGGGEIARAIAASLTAIIIINTILDTSGFAQITGIIWILIGLSAASWSVSKQSLRSARDKGTEAPSH</sequence>
<evidence type="ECO:0000313" key="8">
    <source>
        <dbReference type="Proteomes" id="UP000322244"/>
    </source>
</evidence>
<feature type="transmembrane region" description="Helical" evidence="5">
    <location>
        <begin position="84"/>
        <end position="105"/>
    </location>
</feature>
<dbReference type="Pfam" id="PF04932">
    <property type="entry name" value="Wzy_C"/>
    <property type="match status" value="1"/>
</dbReference>
<dbReference type="PANTHER" id="PTHR37422">
    <property type="entry name" value="TEICHURONIC ACID BIOSYNTHESIS PROTEIN TUAE"/>
    <property type="match status" value="1"/>
</dbReference>
<dbReference type="EMBL" id="VLNY01000002">
    <property type="protein sequence ID" value="KAA0023857.1"/>
    <property type="molecule type" value="Genomic_DNA"/>
</dbReference>
<proteinExistence type="predicted"/>
<evidence type="ECO:0000256" key="4">
    <source>
        <dbReference type="ARBA" id="ARBA00023136"/>
    </source>
</evidence>
<protein>
    <recommendedName>
        <fullName evidence="6">O-antigen ligase-related domain-containing protein</fullName>
    </recommendedName>
</protein>
<feature type="transmembrane region" description="Helical" evidence="5">
    <location>
        <begin position="273"/>
        <end position="292"/>
    </location>
</feature>
<feature type="transmembrane region" description="Helical" evidence="5">
    <location>
        <begin position="424"/>
        <end position="444"/>
    </location>
</feature>
<organism evidence="7 8">
    <name type="scientific">Antrihabitans cavernicola</name>
    <dbReference type="NCBI Taxonomy" id="2495913"/>
    <lineage>
        <taxon>Bacteria</taxon>
        <taxon>Bacillati</taxon>
        <taxon>Actinomycetota</taxon>
        <taxon>Actinomycetes</taxon>
        <taxon>Mycobacteriales</taxon>
        <taxon>Nocardiaceae</taxon>
        <taxon>Antrihabitans</taxon>
    </lineage>
</organism>